<gene>
    <name evidence="2" type="ORF">RRG08_037450</name>
</gene>
<sequence length="96" mass="10405">MESEMSKPGGENQEMRIHLIPLCPITARKTDAKLARCSHSARAPVSRTTGIARRGGRGNECVAHDGRGSTGMRSGRDDNQPVAAEASEDRCQAQWE</sequence>
<evidence type="ECO:0000313" key="3">
    <source>
        <dbReference type="Proteomes" id="UP001283361"/>
    </source>
</evidence>
<name>A0AAE0Y4G9_9GAST</name>
<organism evidence="2 3">
    <name type="scientific">Elysia crispata</name>
    <name type="common">lettuce slug</name>
    <dbReference type="NCBI Taxonomy" id="231223"/>
    <lineage>
        <taxon>Eukaryota</taxon>
        <taxon>Metazoa</taxon>
        <taxon>Spiralia</taxon>
        <taxon>Lophotrochozoa</taxon>
        <taxon>Mollusca</taxon>
        <taxon>Gastropoda</taxon>
        <taxon>Heterobranchia</taxon>
        <taxon>Euthyneura</taxon>
        <taxon>Panpulmonata</taxon>
        <taxon>Sacoglossa</taxon>
        <taxon>Placobranchoidea</taxon>
        <taxon>Plakobranchidae</taxon>
        <taxon>Elysia</taxon>
    </lineage>
</organism>
<protein>
    <submittedName>
        <fullName evidence="2">Uncharacterized protein</fullName>
    </submittedName>
</protein>
<keyword evidence="3" id="KW-1185">Reference proteome</keyword>
<proteinExistence type="predicted"/>
<accession>A0AAE0Y4G9</accession>
<evidence type="ECO:0000256" key="1">
    <source>
        <dbReference type="SAM" id="MobiDB-lite"/>
    </source>
</evidence>
<evidence type="ECO:0000313" key="2">
    <source>
        <dbReference type="EMBL" id="KAK3732446.1"/>
    </source>
</evidence>
<dbReference type="Proteomes" id="UP001283361">
    <property type="component" value="Unassembled WGS sequence"/>
</dbReference>
<reference evidence="2" key="1">
    <citation type="journal article" date="2023" name="G3 (Bethesda)">
        <title>A reference genome for the long-term kleptoplast-retaining sea slug Elysia crispata morphotype clarki.</title>
        <authorList>
            <person name="Eastman K.E."/>
            <person name="Pendleton A.L."/>
            <person name="Shaikh M.A."/>
            <person name="Suttiyut T."/>
            <person name="Ogas R."/>
            <person name="Tomko P."/>
            <person name="Gavelis G."/>
            <person name="Widhalm J.R."/>
            <person name="Wisecaver J.H."/>
        </authorList>
    </citation>
    <scope>NUCLEOTIDE SEQUENCE</scope>
    <source>
        <strain evidence="2">ECLA1</strain>
    </source>
</reference>
<feature type="compositionally biased region" description="Basic and acidic residues" evidence="1">
    <location>
        <begin position="87"/>
        <end position="96"/>
    </location>
</feature>
<comment type="caution">
    <text evidence="2">The sequence shown here is derived from an EMBL/GenBank/DDBJ whole genome shotgun (WGS) entry which is preliminary data.</text>
</comment>
<feature type="region of interest" description="Disordered" evidence="1">
    <location>
        <begin position="45"/>
        <end position="96"/>
    </location>
</feature>
<dbReference type="AlphaFoldDB" id="A0AAE0Y4G9"/>
<dbReference type="EMBL" id="JAWDGP010006959">
    <property type="protein sequence ID" value="KAK3732446.1"/>
    <property type="molecule type" value="Genomic_DNA"/>
</dbReference>